<comment type="subcellular location">
    <subcellularLocation>
        <location evidence="2">Cytoplasm</location>
        <location evidence="2">Cytoskeleton</location>
        <location evidence="2">Spindle</location>
    </subcellularLocation>
    <subcellularLocation>
        <location evidence="1">Nucleus</location>
    </subcellularLocation>
</comment>
<keyword evidence="14" id="KW-1185">Reference proteome</keyword>
<feature type="compositionally biased region" description="Polar residues" evidence="12">
    <location>
        <begin position="915"/>
        <end position="926"/>
    </location>
</feature>
<feature type="compositionally biased region" description="Polar residues" evidence="12">
    <location>
        <begin position="537"/>
        <end position="548"/>
    </location>
</feature>
<feature type="region of interest" description="Disordered" evidence="12">
    <location>
        <begin position="1378"/>
        <end position="1404"/>
    </location>
</feature>
<evidence type="ECO:0000256" key="11">
    <source>
        <dbReference type="ARBA" id="ARBA00023306"/>
    </source>
</evidence>
<dbReference type="EMBL" id="APCN01005781">
    <property type="status" value="NOT_ANNOTATED_CDS"/>
    <property type="molecule type" value="Genomic_DNA"/>
</dbReference>
<dbReference type="GO" id="GO:0008017">
    <property type="term" value="F:microtubule binding"/>
    <property type="evidence" value="ECO:0007669"/>
    <property type="project" value="TreeGrafter"/>
</dbReference>
<reference evidence="13" key="1">
    <citation type="submission" date="2022-08" db="UniProtKB">
        <authorList>
            <consortium name="EnsemblMetazoa"/>
        </authorList>
    </citation>
    <scope>IDENTIFICATION</scope>
    <source>
        <strain evidence="13">Dongola</strain>
    </source>
</reference>
<feature type="region of interest" description="Disordered" evidence="12">
    <location>
        <begin position="378"/>
        <end position="615"/>
    </location>
</feature>
<dbReference type="Proteomes" id="UP000075840">
    <property type="component" value="Unassembled WGS sequence"/>
</dbReference>
<evidence type="ECO:0000256" key="7">
    <source>
        <dbReference type="ARBA" id="ARBA00022776"/>
    </source>
</evidence>
<feature type="region of interest" description="Disordered" evidence="12">
    <location>
        <begin position="1089"/>
        <end position="1116"/>
    </location>
</feature>
<keyword evidence="9" id="KW-0206">Cytoskeleton</keyword>
<dbReference type="GO" id="GO:0040001">
    <property type="term" value="P:establishment of mitotic spindle localization"/>
    <property type="evidence" value="ECO:0007669"/>
    <property type="project" value="InterPro"/>
</dbReference>
<feature type="region of interest" description="Disordered" evidence="12">
    <location>
        <begin position="1438"/>
        <end position="1468"/>
    </location>
</feature>
<keyword evidence="6" id="KW-0493">Microtubule</keyword>
<keyword evidence="8" id="KW-0238">DNA-binding</keyword>
<keyword evidence="5" id="KW-0132">Cell division</keyword>
<accession>A0A182HVI6</accession>
<dbReference type="PANTHER" id="PTHR15874">
    <property type="entry name" value="NUCLEOLAR AND SPINDLE-ASSOCIATED PROTEIN 1"/>
    <property type="match status" value="1"/>
</dbReference>
<feature type="compositionally biased region" description="Basic and acidic residues" evidence="12">
    <location>
        <begin position="863"/>
        <end position="907"/>
    </location>
</feature>
<dbReference type="VEuPathDB" id="VectorBase:AARA005303"/>
<dbReference type="EnsemblMetazoa" id="AARA005303-RA">
    <property type="protein sequence ID" value="AARA005303-PA"/>
    <property type="gene ID" value="AARA005303"/>
</dbReference>
<name>A0A182HVI6_ANOAR</name>
<dbReference type="GO" id="GO:0007076">
    <property type="term" value="P:mitotic chromosome condensation"/>
    <property type="evidence" value="ECO:0007669"/>
    <property type="project" value="TreeGrafter"/>
</dbReference>
<dbReference type="GO" id="GO:0005874">
    <property type="term" value="C:microtubule"/>
    <property type="evidence" value="ECO:0007669"/>
    <property type="project" value="UniProtKB-KW"/>
</dbReference>
<evidence type="ECO:0000256" key="9">
    <source>
        <dbReference type="ARBA" id="ARBA00023212"/>
    </source>
</evidence>
<dbReference type="InterPro" id="IPR026756">
    <property type="entry name" value="NuSAP"/>
</dbReference>
<sequence>MNRLGETESTPKKRPLKVEDIVLKDAITKSGRKVRRPAHLDSPERAGCASPSETRKSTAPRAKKDTEAAGTPGKRAAAKEPASPEEVRRSRKTITSARKAVKEPAGTPKRHEPKEPKPSASTVDEGAGISKSGRKIKVPVKLMEFESEVLTSPRKILVSEREEPTKVKAAKTPGRAKTPAKAAVSTNAGEDEAKQRKTPGRRAKSVVPDEPEVEKKSVALAARTPRRKAATALFGDEAADALRPESPVPELQSLPKTPGKRAAKSLMGGSAVKTLRTDSPPTAEPIPPKTPGRLGRPKAVAVDKDGKSGSETDAKDNIKAAPTPGRRAGRSTINVAAKLSREESPTLELVVPKTPGRRVGKSVVNVLHAESAIVEQVAPKTPGRRKMDAVVDTENDLSDVNVSKRVSKTPGRRLDKKEKLLSEEQISDTDSTGSASHKPDSAIQKDPSLASEEALSRSGRKIKPKRVFGFEMTMEPTVSDGKALNDSRRKRKVDSTDEASIETILSPTKKKNTGSASAKVETPKQSSGLDSVAESVQIENTPDGTVSRSGRKIKPKKMFGFEDGDSDSFVHITGSSSPTLIDEKMDEASGVDGTVQKHASETAKTNATGTPSKSVPLSAKIAKKASTLPVEIDPQQVKERKQNDFITRRGVDDHHHSSDQTDCVQIGTEPVILRTSIGFGKPTKAKEMPLVESAKLKGDAKATESVTPKRDKTVEDGSSSRSGRKIIPKKFFDADDVPSSGRKSKVAVPSAQGKLPVLTPEEGETGQATPSVEQEIDAEGSVSLQMEIAGDSAVKGEAGGDSVSVEGVSAEETNVYVGTKQAEEPNVVSKETLESGIDTATKLETEYETPPAPVDEEQQQIGKGKEQEDCFKDGDSVSRADIVEVGMDSKKQEDEINAQEEKPEHNVELIAPVETNESPSSQQTDTAPVISDEQPNRPDGEASGETGDILSSDKIDNVISEAERSESTIKQHVEGEGATLIETSLEQQNKEIATVEKTLESITNSATDNEMNTTNDCKTVPENNVDESALNAVVEEPGSERVSEGVPTANVISKVATPEDDEMLANTSFGGIEYLEDQVNNIAECIKNPSPAHEASDASMLEESTDPSSNPSTVTMPAVNEMNETFSPVKPNQVSSSSGVPVIDITADTPRPVVAVAAAATAAATPRTPESISAVQASADKCSPDKAPEIIEIMDSPAVAAFCNEKNTELLRSEKGGSVTSTPKFVVSLDEEAHETQEELQRAGRKRSLSTSAVDTTMKRNVTFHSPANSTVLVETIDERLVQKSLQGQQQQERAEGNESSHGTSIGEKLRKPRKRSLSEHKSSDLKRNNKISKLPNFKNIHANHFNRMESIADFMKRKETRAKHILASASPATKIPARPVAATNDSSTAEAPLSGKKEASSSTTKPFLFKSAGGRGIPVPSAGLFVSGIKGAPSTSTAVKAPGAADRHVPSTTTATSTTAKKPIRSDADKMANRLKQFQATFKPKHIAPDTSAASAGASGAAITSAVGGHPVEQLRSKQLKILKGVRTNRRFELQMKHRDQQQ</sequence>
<feature type="region of interest" description="Disordered" evidence="12">
    <location>
        <begin position="24"/>
        <end position="137"/>
    </location>
</feature>
<evidence type="ECO:0000256" key="5">
    <source>
        <dbReference type="ARBA" id="ARBA00022618"/>
    </source>
</evidence>
<feature type="compositionally biased region" description="Basic and acidic residues" evidence="12">
    <location>
        <begin position="690"/>
        <end position="715"/>
    </location>
</feature>
<dbReference type="GO" id="GO:0000281">
    <property type="term" value="P:mitotic cytokinesis"/>
    <property type="evidence" value="ECO:0007669"/>
    <property type="project" value="InterPro"/>
</dbReference>
<feature type="compositionally biased region" description="Low complexity" evidence="12">
    <location>
        <begin position="1451"/>
        <end position="1462"/>
    </location>
</feature>
<feature type="compositionally biased region" description="Polar residues" evidence="12">
    <location>
        <begin position="602"/>
        <end position="615"/>
    </location>
</feature>
<proteinExistence type="inferred from homology"/>
<keyword evidence="7" id="KW-0498">Mitosis</keyword>
<feature type="region of interest" description="Disordered" evidence="12">
    <location>
        <begin position="1231"/>
        <end position="1254"/>
    </location>
</feature>
<protein>
    <submittedName>
        <fullName evidence="13">Uncharacterized protein</fullName>
    </submittedName>
</protein>
<feature type="region of interest" description="Disordered" evidence="12">
    <location>
        <begin position="845"/>
        <end position="973"/>
    </location>
</feature>
<feature type="compositionally biased region" description="Basic and acidic residues" evidence="12">
    <location>
        <begin position="1317"/>
        <end position="1328"/>
    </location>
</feature>
<dbReference type="GO" id="GO:0003677">
    <property type="term" value="F:DNA binding"/>
    <property type="evidence" value="ECO:0007669"/>
    <property type="project" value="UniProtKB-KW"/>
</dbReference>
<evidence type="ECO:0000313" key="13">
    <source>
        <dbReference type="EnsemblMetazoa" id="AARA005303-PA"/>
    </source>
</evidence>
<feature type="region of interest" description="Disordered" evidence="12">
    <location>
        <begin position="236"/>
        <end position="330"/>
    </location>
</feature>
<feature type="region of interest" description="Disordered" evidence="12">
    <location>
        <begin position="1285"/>
        <end position="1336"/>
    </location>
</feature>
<dbReference type="VEuPathDB" id="VectorBase:AARA21_003406"/>
<dbReference type="PANTHER" id="PTHR15874:SF1">
    <property type="entry name" value="NUCLEOLAR AND SPINDLE-ASSOCIATED PROTEIN 1"/>
    <property type="match status" value="1"/>
</dbReference>
<keyword evidence="4" id="KW-0963">Cytoplasm</keyword>
<evidence type="ECO:0000256" key="3">
    <source>
        <dbReference type="ARBA" id="ARBA00009702"/>
    </source>
</evidence>
<evidence type="ECO:0000256" key="2">
    <source>
        <dbReference type="ARBA" id="ARBA00004186"/>
    </source>
</evidence>
<organism evidence="13 14">
    <name type="scientific">Anopheles arabiensis</name>
    <name type="common">Mosquito</name>
    <dbReference type="NCBI Taxonomy" id="7173"/>
    <lineage>
        <taxon>Eukaryota</taxon>
        <taxon>Metazoa</taxon>
        <taxon>Ecdysozoa</taxon>
        <taxon>Arthropoda</taxon>
        <taxon>Hexapoda</taxon>
        <taxon>Insecta</taxon>
        <taxon>Pterygota</taxon>
        <taxon>Neoptera</taxon>
        <taxon>Endopterygota</taxon>
        <taxon>Diptera</taxon>
        <taxon>Nematocera</taxon>
        <taxon>Culicoidea</taxon>
        <taxon>Culicidae</taxon>
        <taxon>Anophelinae</taxon>
        <taxon>Anopheles</taxon>
    </lineage>
</organism>
<dbReference type="Pfam" id="PF16006">
    <property type="entry name" value="NUSAP"/>
    <property type="match status" value="1"/>
</dbReference>
<feature type="region of interest" description="Disordered" evidence="12">
    <location>
        <begin position="690"/>
        <end position="774"/>
    </location>
</feature>
<dbReference type="GO" id="GO:0072686">
    <property type="term" value="C:mitotic spindle"/>
    <property type="evidence" value="ECO:0007669"/>
    <property type="project" value="TreeGrafter"/>
</dbReference>
<evidence type="ECO:0000256" key="4">
    <source>
        <dbReference type="ARBA" id="ARBA00022490"/>
    </source>
</evidence>
<evidence type="ECO:0000256" key="12">
    <source>
        <dbReference type="SAM" id="MobiDB-lite"/>
    </source>
</evidence>
<keyword evidence="11" id="KW-0131">Cell cycle</keyword>
<keyword evidence="10" id="KW-0539">Nucleus</keyword>
<feature type="compositionally biased region" description="Polar residues" evidence="12">
    <location>
        <begin position="1106"/>
        <end position="1115"/>
    </location>
</feature>
<evidence type="ECO:0000256" key="6">
    <source>
        <dbReference type="ARBA" id="ARBA00022701"/>
    </source>
</evidence>
<feature type="compositionally biased region" description="Basic and acidic residues" evidence="12">
    <location>
        <begin position="951"/>
        <end position="973"/>
    </location>
</feature>
<evidence type="ECO:0000256" key="8">
    <source>
        <dbReference type="ARBA" id="ARBA00023125"/>
    </source>
</evidence>
<dbReference type="GO" id="GO:0005730">
    <property type="term" value="C:nucleolus"/>
    <property type="evidence" value="ECO:0007669"/>
    <property type="project" value="TreeGrafter"/>
</dbReference>
<evidence type="ECO:0000313" key="14">
    <source>
        <dbReference type="Proteomes" id="UP000075840"/>
    </source>
</evidence>
<feature type="region of interest" description="Disordered" evidence="12">
    <location>
        <begin position="816"/>
        <end position="835"/>
    </location>
</feature>
<feature type="region of interest" description="Disordered" evidence="12">
    <location>
        <begin position="161"/>
        <end position="221"/>
    </location>
</feature>
<evidence type="ECO:0000256" key="1">
    <source>
        <dbReference type="ARBA" id="ARBA00004123"/>
    </source>
</evidence>
<comment type="similarity">
    <text evidence="3">Belongs to the NUSAP family.</text>
</comment>
<feature type="compositionally biased region" description="Basic and acidic residues" evidence="12">
    <location>
        <begin position="412"/>
        <end position="422"/>
    </location>
</feature>
<feature type="compositionally biased region" description="Basic and acidic residues" evidence="12">
    <location>
        <begin position="301"/>
        <end position="318"/>
    </location>
</feature>
<evidence type="ECO:0000256" key="10">
    <source>
        <dbReference type="ARBA" id="ARBA00023242"/>
    </source>
</evidence>